<organism evidence="1">
    <name type="scientific">uncultured Caudovirales phage</name>
    <dbReference type="NCBI Taxonomy" id="2100421"/>
    <lineage>
        <taxon>Viruses</taxon>
        <taxon>Duplodnaviria</taxon>
        <taxon>Heunggongvirae</taxon>
        <taxon>Uroviricota</taxon>
        <taxon>Caudoviricetes</taxon>
        <taxon>Peduoviridae</taxon>
        <taxon>Maltschvirus</taxon>
        <taxon>Maltschvirus maltsch</taxon>
    </lineage>
</organism>
<sequence>MANAFDEFDAPNAFDEFDSPIVAPVAAPARKLSLAEQAAKREAQARDARVMRIIPGTGFLSPEKGRLANQQSQALLQGYTFNTADELASALAAAKTGISNLVGRGPGFSAREAYDARMRQEREQMGQFQAEHPGQATLANVGGAMLNPLTYVDIPYVAAAKGIPQVMGRAASVGGAQGAVAGAGAGDDLKSRIKGAIGGGLVSGATAGLVSGAGQKLAQGLANRAVRKAQTSVADLKTKATDLYTKADQAGLIIKSSSIKKFSDDLVNYVKSEGLRAKLHGNAIGALNELKSIKNDMSLKEADLTRRVIKDYVQSSKDKSDKRMGYLILDKFDDFVDKLSPTDTVAGSSAKPAVDLLTKAREVYAAKAKGETIENLIEKAKNNTGALGTKLEQNIKSEFKKLANNTRGISRFSEEEQKAIRNVANGSVTRNVISTLGKFAPNFNILGLGEIGAAFLGHPGPLVTSITVGTPSKLAATKATVNAARYAAALAKGAKAPVVNARPAAVAGTIAGATVAPRTRS</sequence>
<accession>A0A6J7XC95</accession>
<gene>
    <name evidence="1" type="ORF">UFOVP1545_17</name>
</gene>
<evidence type="ECO:0000313" key="1">
    <source>
        <dbReference type="EMBL" id="CAB5228700.1"/>
    </source>
</evidence>
<protein>
    <submittedName>
        <fullName evidence="1">Uncharacterized protein</fullName>
    </submittedName>
</protein>
<name>A0A6J7XC95_9CAUD</name>
<proteinExistence type="predicted"/>
<dbReference type="EMBL" id="LR798389">
    <property type="protein sequence ID" value="CAB5228700.1"/>
    <property type="molecule type" value="Genomic_DNA"/>
</dbReference>
<reference evidence="1" key="1">
    <citation type="submission" date="2020-05" db="EMBL/GenBank/DDBJ databases">
        <authorList>
            <person name="Chiriac C."/>
            <person name="Salcher M."/>
            <person name="Ghai R."/>
            <person name="Kavagutti S V."/>
        </authorList>
    </citation>
    <scope>NUCLEOTIDE SEQUENCE</scope>
</reference>